<dbReference type="SUPFAM" id="SSF53448">
    <property type="entry name" value="Nucleotide-diphospho-sugar transferases"/>
    <property type="match status" value="1"/>
</dbReference>
<name>A0A1G6HG96_9GAMM</name>
<reference evidence="2" key="1">
    <citation type="submission" date="2016-09" db="EMBL/GenBank/DDBJ databases">
        <authorList>
            <person name="Varghese N."/>
            <person name="Submissions S."/>
        </authorList>
    </citation>
    <scope>NUCLEOTIDE SEQUENCE [LARGE SCALE GENOMIC DNA]</scope>
    <source>
        <strain evidence="2">ANC 3699</strain>
    </source>
</reference>
<dbReference type="InterPro" id="IPR029044">
    <property type="entry name" value="Nucleotide-diphossugar_trans"/>
</dbReference>
<proteinExistence type="predicted"/>
<dbReference type="AlphaFoldDB" id="A0A1G6HG96"/>
<sequence length="301" mass="35015">MSEEIIKIFVGCDPNNCDLEQMMVLDYSVRKNTKHPIEITWMQLSHDRQSPWYSDETTQEGWRTEKWATPFSGFRWAIPELCHFEGRAIYMDADVIVLCDIAELWSHPMQNDAMVIAKGGKSAARLCTCVWDCEKAKSYLPPLKEIQDNPDGHKNLMRLLKEKPELVEPYQHSYNNIDGEDLPISEIKILHYSDMGTQFSHKYALPRLAKTNQKHWFDGKIMPHPRADLSELFDTYYQEAIDSGYQPENYMIEPYGDFSKATQINYQGNKVTRPSAQSSWLKSQIHKFKAKFKKSTFKLDG</sequence>
<dbReference type="RefSeq" id="WP_092616606.1">
    <property type="nucleotide sequence ID" value="NZ_FMYK01000002.1"/>
</dbReference>
<dbReference type="OrthoDB" id="583646at2"/>
<evidence type="ECO:0000313" key="1">
    <source>
        <dbReference type="EMBL" id="SDB93241.1"/>
    </source>
</evidence>
<protein>
    <recommendedName>
        <fullName evidence="3">Glycosyl transferase family 8</fullName>
    </recommendedName>
</protein>
<evidence type="ECO:0000313" key="2">
    <source>
        <dbReference type="Proteomes" id="UP000242317"/>
    </source>
</evidence>
<gene>
    <name evidence="1" type="ORF">SAMN05421749_102206</name>
</gene>
<dbReference type="EMBL" id="FMYK01000002">
    <property type="protein sequence ID" value="SDB93241.1"/>
    <property type="molecule type" value="Genomic_DNA"/>
</dbReference>
<organism evidence="1 2">
    <name type="scientific">Acinetobacter marinus</name>
    <dbReference type="NCBI Taxonomy" id="281375"/>
    <lineage>
        <taxon>Bacteria</taxon>
        <taxon>Pseudomonadati</taxon>
        <taxon>Pseudomonadota</taxon>
        <taxon>Gammaproteobacteria</taxon>
        <taxon>Moraxellales</taxon>
        <taxon>Moraxellaceae</taxon>
        <taxon>Acinetobacter</taxon>
    </lineage>
</organism>
<dbReference type="Gene3D" id="3.90.550.10">
    <property type="entry name" value="Spore Coat Polysaccharide Biosynthesis Protein SpsA, Chain A"/>
    <property type="match status" value="1"/>
</dbReference>
<dbReference type="Proteomes" id="UP000242317">
    <property type="component" value="Unassembled WGS sequence"/>
</dbReference>
<keyword evidence="2" id="KW-1185">Reference proteome</keyword>
<evidence type="ECO:0008006" key="3">
    <source>
        <dbReference type="Google" id="ProtNLM"/>
    </source>
</evidence>
<accession>A0A1G6HG96</accession>